<protein>
    <recommendedName>
        <fullName evidence="5">Sarcospan</fullName>
    </recommendedName>
</protein>
<evidence type="ECO:0000256" key="1">
    <source>
        <dbReference type="SAM" id="MobiDB-lite"/>
    </source>
</evidence>
<dbReference type="STRING" id="195883.A0A482XKR7"/>
<sequence length="329" mass="35764">MTSNSLTDATLPRVVPRLRQERPASLYDNLRGSGTMTNGSAAGGVGTSPVVHNHPLNGGATGDVTNGEVFPTQTHLMRTTVPQNIAATAIAGRHAPTRNSLRHSRMIVLNRSAKVQRKHHPHVMRHHRLGRALAALQALIGGAVTTLAMWLIIWTPRLPTRDVPYWSGLPLLLSGILGLMLLCCCRKDYPGKPYSCHTFIFKTISLVVSIAAGGTCFCAGAFAFLHLLFLSRAVCEPMNVLNATCVCRSVADSENVLDITAKVSRYQDLNCPEVENILSVLLIGSSAANLLGGLLVAWYVYLHWSSRYAYIYSQVKTGDDKPIIITNKV</sequence>
<gene>
    <name evidence="3" type="ORF">LSTR_LSTR007925</name>
</gene>
<evidence type="ECO:0008006" key="5">
    <source>
        <dbReference type="Google" id="ProtNLM"/>
    </source>
</evidence>
<dbReference type="GO" id="GO:0016010">
    <property type="term" value="C:dystrophin-associated glycoprotein complex"/>
    <property type="evidence" value="ECO:0007669"/>
    <property type="project" value="InterPro"/>
</dbReference>
<dbReference type="InterPro" id="IPR030429">
    <property type="entry name" value="Sarcospan"/>
</dbReference>
<dbReference type="PANTHER" id="PTHR15260">
    <property type="entry name" value="SARCOSPAN"/>
    <property type="match status" value="1"/>
</dbReference>
<dbReference type="InParanoid" id="A0A482XKR7"/>
<evidence type="ECO:0000313" key="3">
    <source>
        <dbReference type="EMBL" id="RZF46392.1"/>
    </source>
</evidence>
<feature type="transmembrane region" description="Helical" evidence="2">
    <location>
        <begin position="277"/>
        <end position="301"/>
    </location>
</feature>
<dbReference type="OrthoDB" id="7685256at2759"/>
<keyword evidence="2" id="KW-0472">Membrane</keyword>
<dbReference type="EMBL" id="QKKF02006330">
    <property type="protein sequence ID" value="RZF46392.1"/>
    <property type="molecule type" value="Genomic_DNA"/>
</dbReference>
<feature type="transmembrane region" description="Helical" evidence="2">
    <location>
        <begin position="132"/>
        <end position="153"/>
    </location>
</feature>
<feature type="transmembrane region" description="Helical" evidence="2">
    <location>
        <begin position="165"/>
        <end position="185"/>
    </location>
</feature>
<keyword evidence="2" id="KW-1133">Transmembrane helix</keyword>
<evidence type="ECO:0000256" key="2">
    <source>
        <dbReference type="SAM" id="Phobius"/>
    </source>
</evidence>
<evidence type="ECO:0000313" key="4">
    <source>
        <dbReference type="Proteomes" id="UP000291343"/>
    </source>
</evidence>
<feature type="region of interest" description="Disordered" evidence="1">
    <location>
        <begin position="1"/>
        <end position="62"/>
    </location>
</feature>
<organism evidence="3 4">
    <name type="scientific">Laodelphax striatellus</name>
    <name type="common">Small brown planthopper</name>
    <name type="synonym">Delphax striatella</name>
    <dbReference type="NCBI Taxonomy" id="195883"/>
    <lineage>
        <taxon>Eukaryota</taxon>
        <taxon>Metazoa</taxon>
        <taxon>Ecdysozoa</taxon>
        <taxon>Arthropoda</taxon>
        <taxon>Hexapoda</taxon>
        <taxon>Insecta</taxon>
        <taxon>Pterygota</taxon>
        <taxon>Neoptera</taxon>
        <taxon>Paraneoptera</taxon>
        <taxon>Hemiptera</taxon>
        <taxon>Auchenorrhyncha</taxon>
        <taxon>Fulgoroidea</taxon>
        <taxon>Delphacidae</taxon>
        <taxon>Criomorphinae</taxon>
        <taxon>Laodelphax</taxon>
    </lineage>
</organism>
<name>A0A482XKR7_LAOST</name>
<dbReference type="AlphaFoldDB" id="A0A482XKR7"/>
<keyword evidence="2" id="KW-0812">Transmembrane</keyword>
<accession>A0A482XKR7</accession>
<feature type="transmembrane region" description="Helical" evidence="2">
    <location>
        <begin position="206"/>
        <end position="229"/>
    </location>
</feature>
<comment type="caution">
    <text evidence="3">The sequence shown here is derived from an EMBL/GenBank/DDBJ whole genome shotgun (WGS) entry which is preliminary data.</text>
</comment>
<dbReference type="Proteomes" id="UP000291343">
    <property type="component" value="Unassembled WGS sequence"/>
</dbReference>
<proteinExistence type="predicted"/>
<reference evidence="3 4" key="1">
    <citation type="journal article" date="2017" name="Gigascience">
        <title>Genome sequence of the small brown planthopper, Laodelphax striatellus.</title>
        <authorList>
            <person name="Zhu J."/>
            <person name="Jiang F."/>
            <person name="Wang X."/>
            <person name="Yang P."/>
            <person name="Bao Y."/>
            <person name="Zhao W."/>
            <person name="Wang W."/>
            <person name="Lu H."/>
            <person name="Wang Q."/>
            <person name="Cui N."/>
            <person name="Li J."/>
            <person name="Chen X."/>
            <person name="Luo L."/>
            <person name="Yu J."/>
            <person name="Kang L."/>
            <person name="Cui F."/>
        </authorList>
    </citation>
    <scope>NUCLEOTIDE SEQUENCE [LARGE SCALE GENOMIC DNA]</scope>
    <source>
        <strain evidence="3">Lst14</strain>
    </source>
</reference>
<dbReference type="GO" id="GO:0042383">
    <property type="term" value="C:sarcolemma"/>
    <property type="evidence" value="ECO:0007669"/>
    <property type="project" value="TreeGrafter"/>
</dbReference>
<dbReference type="PANTHER" id="PTHR15260:SF1">
    <property type="entry name" value="SARCOSPAN"/>
    <property type="match status" value="1"/>
</dbReference>
<keyword evidence="4" id="KW-1185">Reference proteome</keyword>
<dbReference type="FunCoup" id="A0A482XKR7">
    <property type="interactions" value="7"/>
</dbReference>